<name>A0ABD1XY95_9MARC</name>
<sequence length="146" mass="16437">MMSMQDLFYSNAETLWVVKPPSEEEKKKKQQQQQAATAAKKEEYSILKLIPDYPYYYPDTPAPPPAPAKKDEAKKETKVTLKVSICCDECVEIISNALKELKGVKDVDCNIGKERVVVTCTTAAPGDVILAARKEFKHARLWTDDD</sequence>
<dbReference type="PROSITE" id="PS50846">
    <property type="entry name" value="HMA_2"/>
    <property type="match status" value="1"/>
</dbReference>
<evidence type="ECO:0000256" key="2">
    <source>
        <dbReference type="SAM" id="MobiDB-lite"/>
    </source>
</evidence>
<feature type="region of interest" description="Disordered" evidence="2">
    <location>
        <begin position="20"/>
        <end position="40"/>
    </location>
</feature>
<keyword evidence="1" id="KW-0479">Metal-binding</keyword>
<evidence type="ECO:0000313" key="4">
    <source>
        <dbReference type="EMBL" id="KAL2613608.1"/>
    </source>
</evidence>
<dbReference type="Pfam" id="PF00403">
    <property type="entry name" value="HMA"/>
    <property type="match status" value="1"/>
</dbReference>
<dbReference type="InterPro" id="IPR006121">
    <property type="entry name" value="HMA_dom"/>
</dbReference>
<evidence type="ECO:0000256" key="1">
    <source>
        <dbReference type="ARBA" id="ARBA00022723"/>
    </source>
</evidence>
<dbReference type="AlphaFoldDB" id="A0ABD1XY95"/>
<accession>A0ABD1XY95</accession>
<evidence type="ECO:0000313" key="5">
    <source>
        <dbReference type="Proteomes" id="UP001605036"/>
    </source>
</evidence>
<dbReference type="PANTHER" id="PTHR22814">
    <property type="entry name" value="COPPER TRANSPORT PROTEIN ATOX1-RELATED"/>
    <property type="match status" value="1"/>
</dbReference>
<gene>
    <name evidence="4" type="ORF">R1flu_025300</name>
</gene>
<evidence type="ECO:0000259" key="3">
    <source>
        <dbReference type="PROSITE" id="PS50846"/>
    </source>
</evidence>
<comment type="caution">
    <text evidence="4">The sequence shown here is derived from an EMBL/GenBank/DDBJ whole genome shotgun (WGS) entry which is preliminary data.</text>
</comment>
<dbReference type="EMBL" id="JBHFFA010000007">
    <property type="protein sequence ID" value="KAL2613608.1"/>
    <property type="molecule type" value="Genomic_DNA"/>
</dbReference>
<keyword evidence="5" id="KW-1185">Reference proteome</keyword>
<protein>
    <recommendedName>
        <fullName evidence="3">HMA domain-containing protein</fullName>
    </recommendedName>
</protein>
<dbReference type="Gene3D" id="3.30.70.100">
    <property type="match status" value="1"/>
</dbReference>
<organism evidence="4 5">
    <name type="scientific">Riccia fluitans</name>
    <dbReference type="NCBI Taxonomy" id="41844"/>
    <lineage>
        <taxon>Eukaryota</taxon>
        <taxon>Viridiplantae</taxon>
        <taxon>Streptophyta</taxon>
        <taxon>Embryophyta</taxon>
        <taxon>Marchantiophyta</taxon>
        <taxon>Marchantiopsida</taxon>
        <taxon>Marchantiidae</taxon>
        <taxon>Marchantiales</taxon>
        <taxon>Ricciaceae</taxon>
        <taxon>Riccia</taxon>
    </lineage>
</organism>
<dbReference type="Proteomes" id="UP001605036">
    <property type="component" value="Unassembled WGS sequence"/>
</dbReference>
<dbReference type="PANTHER" id="PTHR22814:SF287">
    <property type="entry name" value="COPPER TRANSPORT PROTEIN ATX1"/>
    <property type="match status" value="1"/>
</dbReference>
<dbReference type="SUPFAM" id="SSF55008">
    <property type="entry name" value="HMA, heavy metal-associated domain"/>
    <property type="match status" value="1"/>
</dbReference>
<feature type="domain" description="HMA" evidence="3">
    <location>
        <begin position="76"/>
        <end position="140"/>
    </location>
</feature>
<dbReference type="InterPro" id="IPR036163">
    <property type="entry name" value="HMA_dom_sf"/>
</dbReference>
<dbReference type="CDD" id="cd00371">
    <property type="entry name" value="HMA"/>
    <property type="match status" value="1"/>
</dbReference>
<dbReference type="GO" id="GO:0046872">
    <property type="term" value="F:metal ion binding"/>
    <property type="evidence" value="ECO:0007669"/>
    <property type="project" value="UniProtKB-KW"/>
</dbReference>
<reference evidence="4 5" key="1">
    <citation type="submission" date="2024-09" db="EMBL/GenBank/DDBJ databases">
        <title>Chromosome-scale assembly of Riccia fluitans.</title>
        <authorList>
            <person name="Paukszto L."/>
            <person name="Sawicki J."/>
            <person name="Karawczyk K."/>
            <person name="Piernik-Szablinska J."/>
            <person name="Szczecinska M."/>
            <person name="Mazdziarz M."/>
        </authorList>
    </citation>
    <scope>NUCLEOTIDE SEQUENCE [LARGE SCALE GENOMIC DNA]</scope>
    <source>
        <strain evidence="4">Rf_01</strain>
        <tissue evidence="4">Aerial parts of the thallus</tissue>
    </source>
</reference>
<proteinExistence type="predicted"/>